<dbReference type="AlphaFoldDB" id="A0A397JSF4"/>
<evidence type="ECO:0000313" key="3">
    <source>
        <dbReference type="Proteomes" id="UP000266861"/>
    </source>
</evidence>
<organism evidence="2 3">
    <name type="scientific">Diversispora epigaea</name>
    <dbReference type="NCBI Taxonomy" id="1348612"/>
    <lineage>
        <taxon>Eukaryota</taxon>
        <taxon>Fungi</taxon>
        <taxon>Fungi incertae sedis</taxon>
        <taxon>Mucoromycota</taxon>
        <taxon>Glomeromycotina</taxon>
        <taxon>Glomeromycetes</taxon>
        <taxon>Diversisporales</taxon>
        <taxon>Diversisporaceae</taxon>
        <taxon>Diversispora</taxon>
    </lineage>
</organism>
<feature type="transmembrane region" description="Helical" evidence="1">
    <location>
        <begin position="65"/>
        <end position="84"/>
    </location>
</feature>
<gene>
    <name evidence="2" type="ORF">Glove_19g266</name>
</gene>
<proteinExistence type="predicted"/>
<keyword evidence="1" id="KW-0812">Transmembrane</keyword>
<accession>A0A397JSF4</accession>
<evidence type="ECO:0000313" key="2">
    <source>
        <dbReference type="EMBL" id="RHZ88966.1"/>
    </source>
</evidence>
<keyword evidence="1" id="KW-0472">Membrane</keyword>
<comment type="caution">
    <text evidence="2">The sequence shown here is derived from an EMBL/GenBank/DDBJ whole genome shotgun (WGS) entry which is preliminary data.</text>
</comment>
<dbReference type="Proteomes" id="UP000266861">
    <property type="component" value="Unassembled WGS sequence"/>
</dbReference>
<protein>
    <submittedName>
        <fullName evidence="2">Uncharacterized protein</fullName>
    </submittedName>
</protein>
<name>A0A397JSF4_9GLOM</name>
<keyword evidence="1" id="KW-1133">Transmembrane helix</keyword>
<evidence type="ECO:0000256" key="1">
    <source>
        <dbReference type="SAM" id="Phobius"/>
    </source>
</evidence>
<reference evidence="2 3" key="1">
    <citation type="submission" date="2018-08" db="EMBL/GenBank/DDBJ databases">
        <title>Genome and evolution of the arbuscular mycorrhizal fungus Diversispora epigaea (formerly Glomus versiforme) and its bacterial endosymbionts.</title>
        <authorList>
            <person name="Sun X."/>
            <person name="Fei Z."/>
            <person name="Harrison M."/>
        </authorList>
    </citation>
    <scope>NUCLEOTIDE SEQUENCE [LARGE SCALE GENOMIC DNA]</scope>
    <source>
        <strain evidence="2 3">IT104</strain>
    </source>
</reference>
<sequence>MIDKLHRSETRGVADYQVRLFIALIIASPIIVSAGRATYSSFSHSDDAGTGNKLHRSETRGVADYQVRLFIALIIASPIIVSAGRATYSSFSHSDDAGTVNRVPDIYKIFNLIKGNASYVRELKNYMSKNCEIEEKRLKI</sequence>
<feature type="transmembrane region" description="Helical" evidence="1">
    <location>
        <begin position="20"/>
        <end position="39"/>
    </location>
</feature>
<dbReference type="EMBL" id="PQFF01000017">
    <property type="protein sequence ID" value="RHZ88966.1"/>
    <property type="molecule type" value="Genomic_DNA"/>
</dbReference>
<keyword evidence="3" id="KW-1185">Reference proteome</keyword>